<comment type="similarity">
    <text evidence="1">Belongs to the universal ribosomal protein uL5 family.</text>
</comment>
<dbReference type="SUPFAM" id="SSF55282">
    <property type="entry name" value="RL5-like"/>
    <property type="match status" value="1"/>
</dbReference>
<dbReference type="GO" id="GO:0005840">
    <property type="term" value="C:ribosome"/>
    <property type="evidence" value="ECO:0007669"/>
    <property type="project" value="UniProtKB-KW"/>
</dbReference>
<dbReference type="InterPro" id="IPR002132">
    <property type="entry name" value="Ribosomal_uL5"/>
</dbReference>
<feature type="domain" description="Large ribosomal subunit protein uL5 N-terminal" evidence="4">
    <location>
        <begin position="97"/>
        <end position="149"/>
    </location>
</feature>
<evidence type="ECO:0000256" key="3">
    <source>
        <dbReference type="ARBA" id="ARBA00023274"/>
    </source>
</evidence>
<gene>
    <name evidence="6" type="primary">mrpl7</name>
    <name evidence="6" type="ORF">K7432_001970</name>
</gene>
<evidence type="ECO:0000259" key="4">
    <source>
        <dbReference type="Pfam" id="PF00281"/>
    </source>
</evidence>
<dbReference type="InterPro" id="IPR022803">
    <property type="entry name" value="Ribosomal_uL5_dom_sf"/>
</dbReference>
<evidence type="ECO:0000313" key="7">
    <source>
        <dbReference type="Proteomes" id="UP001479436"/>
    </source>
</evidence>
<dbReference type="Proteomes" id="UP001479436">
    <property type="component" value="Unassembled WGS sequence"/>
</dbReference>
<sequence>MYASSSLLRTGLRASVNSVLVRSAISTRKFTSSAVASDLVRLEEHYHHVVEDDLMILNYEHVKPTPKSDLPTLSGRPRLFKKYPRKPASPTKDHEHIPQLKKIDVHCYMKDAVYNKYNLLSAFISLQCITGQCPEPVFSKSDAAPWKLRRGMPVGCRVTLEGEKMYSFIEKVTEVVLPRMKEYQGLRENSGDGNGNIAFGFPAEAMGLFPDIEGVYDMIPKMTGFDVTINTTGYSDTEARLLLSGFQLPFQSRRKSAIAKPKEAVPAEATA</sequence>
<dbReference type="InterPro" id="IPR031309">
    <property type="entry name" value="Ribosomal_uL5_C"/>
</dbReference>
<accession>A0ABR2X272</accession>
<name>A0ABR2X272_9FUNG</name>
<organism evidence="6 7">
    <name type="scientific">Basidiobolus ranarum</name>
    <dbReference type="NCBI Taxonomy" id="34480"/>
    <lineage>
        <taxon>Eukaryota</taxon>
        <taxon>Fungi</taxon>
        <taxon>Fungi incertae sedis</taxon>
        <taxon>Zoopagomycota</taxon>
        <taxon>Entomophthoromycotina</taxon>
        <taxon>Basidiobolomycetes</taxon>
        <taxon>Basidiobolales</taxon>
        <taxon>Basidiobolaceae</taxon>
        <taxon>Basidiobolus</taxon>
    </lineage>
</organism>
<dbReference type="EMBL" id="JASJQH010000049">
    <property type="protein sequence ID" value="KAK9767864.1"/>
    <property type="molecule type" value="Genomic_DNA"/>
</dbReference>
<dbReference type="InterPro" id="IPR031310">
    <property type="entry name" value="Ribosomal_uL5_N"/>
</dbReference>
<feature type="domain" description="Large ribosomal subunit protein uL5 C-terminal" evidence="5">
    <location>
        <begin position="153"/>
        <end position="250"/>
    </location>
</feature>
<keyword evidence="7" id="KW-1185">Reference proteome</keyword>
<reference evidence="6 7" key="1">
    <citation type="submission" date="2023-04" db="EMBL/GenBank/DDBJ databases">
        <title>Genome of Basidiobolus ranarum AG-B5.</title>
        <authorList>
            <person name="Stajich J.E."/>
            <person name="Carter-House D."/>
            <person name="Gryganskyi A."/>
        </authorList>
    </citation>
    <scope>NUCLEOTIDE SEQUENCE [LARGE SCALE GENOMIC DNA]</scope>
    <source>
        <strain evidence="6 7">AG-B5</strain>
    </source>
</reference>
<evidence type="ECO:0000313" key="6">
    <source>
        <dbReference type="EMBL" id="KAK9767864.1"/>
    </source>
</evidence>
<dbReference type="Gene3D" id="3.30.1440.10">
    <property type="match status" value="1"/>
</dbReference>
<evidence type="ECO:0000256" key="2">
    <source>
        <dbReference type="ARBA" id="ARBA00022980"/>
    </source>
</evidence>
<protein>
    <submittedName>
        <fullName evidence="6">54S ribosomal protein L7, mitochondrial</fullName>
    </submittedName>
</protein>
<dbReference type="Pfam" id="PF00673">
    <property type="entry name" value="Ribosomal_L5_C"/>
    <property type="match status" value="1"/>
</dbReference>
<dbReference type="Pfam" id="PF00281">
    <property type="entry name" value="Ribosomal_L5"/>
    <property type="match status" value="1"/>
</dbReference>
<comment type="caution">
    <text evidence="6">The sequence shown here is derived from an EMBL/GenBank/DDBJ whole genome shotgun (WGS) entry which is preliminary data.</text>
</comment>
<proteinExistence type="inferred from homology"/>
<dbReference type="PANTHER" id="PTHR11994">
    <property type="entry name" value="60S RIBOSOMAL PROTEIN L11-RELATED"/>
    <property type="match status" value="1"/>
</dbReference>
<keyword evidence="2 6" id="KW-0689">Ribosomal protein</keyword>
<keyword evidence="3" id="KW-0687">Ribonucleoprotein</keyword>
<evidence type="ECO:0000256" key="1">
    <source>
        <dbReference type="ARBA" id="ARBA00008553"/>
    </source>
</evidence>
<evidence type="ECO:0000259" key="5">
    <source>
        <dbReference type="Pfam" id="PF00673"/>
    </source>
</evidence>